<feature type="compositionally biased region" description="Polar residues" evidence="1">
    <location>
        <begin position="29"/>
        <end position="47"/>
    </location>
</feature>
<feature type="signal peptide" evidence="2">
    <location>
        <begin position="1"/>
        <end position="22"/>
    </location>
</feature>
<feature type="compositionally biased region" description="Polar residues" evidence="1">
    <location>
        <begin position="74"/>
        <end position="98"/>
    </location>
</feature>
<feature type="chain" id="PRO_5011517307" description="Adenylate cyclase" evidence="2">
    <location>
        <begin position="23"/>
        <end position="98"/>
    </location>
</feature>
<evidence type="ECO:0000313" key="4">
    <source>
        <dbReference type="Proteomes" id="UP000198588"/>
    </source>
</evidence>
<evidence type="ECO:0000256" key="1">
    <source>
        <dbReference type="SAM" id="MobiDB-lite"/>
    </source>
</evidence>
<evidence type="ECO:0000256" key="2">
    <source>
        <dbReference type="SAM" id="SignalP"/>
    </source>
</evidence>
<feature type="region of interest" description="Disordered" evidence="1">
    <location>
        <begin position="29"/>
        <end position="98"/>
    </location>
</feature>
<protein>
    <recommendedName>
        <fullName evidence="5">Adenylate cyclase</fullName>
    </recommendedName>
</protein>
<dbReference type="AlphaFoldDB" id="A0A1G5ZSF4"/>
<sequence>MKHRLIPIVLGFLVTSAGTALAANVHTVTGTTGQPSQTIGTPETGSATPGHASSAPGSAFNPSGNAGTRYAGEQPQNSKNPKSVSQYDVAGFQQSHNH</sequence>
<dbReference type="Proteomes" id="UP000198588">
    <property type="component" value="Unassembled WGS sequence"/>
</dbReference>
<gene>
    <name evidence="3" type="ORF">SAMN02927914_05966</name>
</gene>
<evidence type="ECO:0008006" key="5">
    <source>
        <dbReference type="Google" id="ProtNLM"/>
    </source>
</evidence>
<dbReference type="RefSeq" id="WP_208604692.1">
    <property type="nucleotide sequence ID" value="NZ_FMXM01000027.1"/>
</dbReference>
<proteinExistence type="predicted"/>
<dbReference type="EMBL" id="FMXM01000027">
    <property type="protein sequence ID" value="SDA97754.1"/>
    <property type="molecule type" value="Genomic_DNA"/>
</dbReference>
<evidence type="ECO:0000313" key="3">
    <source>
        <dbReference type="EMBL" id="SDA97754.1"/>
    </source>
</evidence>
<organism evidence="3 4">
    <name type="scientific">Mesorhizobium qingshengii</name>
    <dbReference type="NCBI Taxonomy" id="1165689"/>
    <lineage>
        <taxon>Bacteria</taxon>
        <taxon>Pseudomonadati</taxon>
        <taxon>Pseudomonadota</taxon>
        <taxon>Alphaproteobacteria</taxon>
        <taxon>Hyphomicrobiales</taxon>
        <taxon>Phyllobacteriaceae</taxon>
        <taxon>Mesorhizobium</taxon>
    </lineage>
</organism>
<keyword evidence="2" id="KW-0732">Signal</keyword>
<name>A0A1G5ZSF4_9HYPH</name>
<reference evidence="3 4" key="1">
    <citation type="submission" date="2016-10" db="EMBL/GenBank/DDBJ databases">
        <authorList>
            <person name="de Groot N.N."/>
        </authorList>
    </citation>
    <scope>NUCLEOTIDE SEQUENCE [LARGE SCALE GENOMIC DNA]</scope>
    <source>
        <strain evidence="3 4">CGMCC 1.12097</strain>
    </source>
</reference>
<accession>A0A1G5ZSF4</accession>